<sequence>MSKSTLLKVEKQEIFINMEQEIFKGNLLDIGNDNYGIIYSLYKQYNADNNLDYIYGREKKKKIEQEFYDNCVMLFSLSSIWTKYNKKHMFKEINKYLKEDGTIHIWDIDKGYGKLFNAKIKILLPNRKIKTIEIKDYNILKDTSKENLIKLLQHYFEIIDLRASDNIYYIKGRKKGRNKDESIIDGSKL</sequence>
<dbReference type="EMBL" id="BRXR01000001">
    <property type="protein sequence ID" value="GLC32140.1"/>
    <property type="molecule type" value="Genomic_DNA"/>
</dbReference>
<dbReference type="Gene3D" id="3.40.50.150">
    <property type="entry name" value="Vaccinia Virus protein VP39"/>
    <property type="match status" value="1"/>
</dbReference>
<organism evidence="1 2">
    <name type="scientific">Clostridium omnivorum</name>
    <dbReference type="NCBI Taxonomy" id="1604902"/>
    <lineage>
        <taxon>Bacteria</taxon>
        <taxon>Bacillati</taxon>
        <taxon>Bacillota</taxon>
        <taxon>Clostridia</taxon>
        <taxon>Eubacteriales</taxon>
        <taxon>Clostridiaceae</taxon>
        <taxon>Clostridium</taxon>
    </lineage>
</organism>
<accession>A0ABQ5NAR3</accession>
<name>A0ABQ5NAR3_9CLOT</name>
<dbReference type="RefSeq" id="WP_264851449.1">
    <property type="nucleotide sequence ID" value="NZ_BRXR01000001.1"/>
</dbReference>
<dbReference type="Proteomes" id="UP001208567">
    <property type="component" value="Unassembled WGS sequence"/>
</dbReference>
<evidence type="ECO:0000313" key="2">
    <source>
        <dbReference type="Proteomes" id="UP001208567"/>
    </source>
</evidence>
<dbReference type="InterPro" id="IPR029063">
    <property type="entry name" value="SAM-dependent_MTases_sf"/>
</dbReference>
<keyword evidence="2" id="KW-1185">Reference proteome</keyword>
<gene>
    <name evidence="1" type="ORF">bsdE14_35500</name>
</gene>
<protein>
    <recommendedName>
        <fullName evidence="3">Class I SAM-dependent methyltransferase</fullName>
    </recommendedName>
</protein>
<proteinExistence type="predicted"/>
<evidence type="ECO:0000313" key="1">
    <source>
        <dbReference type="EMBL" id="GLC32140.1"/>
    </source>
</evidence>
<evidence type="ECO:0008006" key="3">
    <source>
        <dbReference type="Google" id="ProtNLM"/>
    </source>
</evidence>
<comment type="caution">
    <text evidence="1">The sequence shown here is derived from an EMBL/GenBank/DDBJ whole genome shotgun (WGS) entry which is preliminary data.</text>
</comment>
<reference evidence="1 2" key="1">
    <citation type="journal article" date="2024" name="Int. J. Syst. Evol. Microbiol.">
        <title>Clostridium omnivorum sp. nov., isolated from anoxic soil under the treatment of reductive soil disinfestation.</title>
        <authorList>
            <person name="Ueki A."/>
            <person name="Tonouchi A."/>
            <person name="Kaku N."/>
            <person name="Honma S."/>
            <person name="Ueki K."/>
        </authorList>
    </citation>
    <scope>NUCLEOTIDE SEQUENCE [LARGE SCALE GENOMIC DNA]</scope>
    <source>
        <strain evidence="1 2">E14</strain>
    </source>
</reference>
<dbReference type="SUPFAM" id="SSF53335">
    <property type="entry name" value="S-adenosyl-L-methionine-dependent methyltransferases"/>
    <property type="match status" value="1"/>
</dbReference>